<dbReference type="InterPro" id="IPR012394">
    <property type="entry name" value="Aldehyde_DH_NAD(P)"/>
</dbReference>
<sequence length="557" mass="60725">MDTVLKCARQSTDASPPSKPISVEVLSELLVPPHVIQTPFASMTASTTRVPPTSPEAVAASVSALRASFRSGATRDLKTRLAQLQQLRRLLSENVRELQDALFQDLRKPPAETLIAELAPVRAEISLHEEELAHWAAPERVWTNVCNLPGRSYVQREPLGVVCVLSTWNYPVQLSLWPLVGAISAGNCVLLRLPSDDTCVHTSELLLKLVAAYLDPRFVRAVHGGVPATQAMLTHKFDLILCTGGVTMGRIVAQAAAKTLTPTILELGGKSPTLVDETCDVAVTARRITWAAFMNAGQTCLRPDYVMVSAKVGDELVAAIQREMAAFFGEDPQKSASYGRLITPKAFDRAAEFLERDAEFVVFGGAKDRDDQFVAPTLLNFKKDVDAFTRSAVMQEEVFSPLLPVVYYETLDDAIEFVNAREKPLALYLYSSDYSARTRVLAETSSGSACVNDSIMQSVNLNLPFGGVGASGMGSYHGKYSFDAFSHKKSVLIKYALFDAPQRYMPYSNSALKIVLMLLKPLPNSLIVLGAYAFISLGFVVIGLILQIYRGGAVIDT</sequence>
<dbReference type="OrthoDB" id="440325at2759"/>
<dbReference type="Proteomes" id="UP000429607">
    <property type="component" value="Unassembled WGS sequence"/>
</dbReference>
<evidence type="ECO:0000313" key="14">
    <source>
        <dbReference type="Proteomes" id="UP000435112"/>
    </source>
</evidence>
<evidence type="ECO:0000256" key="5">
    <source>
        <dbReference type="PIRSR" id="PIRSR036492-1"/>
    </source>
</evidence>
<dbReference type="CDD" id="cd07087">
    <property type="entry name" value="ALDH_F3-13-14_CALDH-like"/>
    <property type="match status" value="1"/>
</dbReference>
<accession>A0A6A3NZA7</accession>
<feature type="domain" description="Aldehyde dehydrogenase" evidence="10">
    <location>
        <begin position="47"/>
        <end position="491"/>
    </location>
</feature>
<feature type="active site" evidence="5 6">
    <location>
        <position position="266"/>
    </location>
</feature>
<dbReference type="Gene3D" id="3.40.605.10">
    <property type="entry name" value="Aldehyde Dehydrogenase, Chain A, domain 1"/>
    <property type="match status" value="1"/>
</dbReference>
<dbReference type="PROSITE" id="PS00687">
    <property type="entry name" value="ALDEHYDE_DEHYDR_GLU"/>
    <property type="match status" value="1"/>
</dbReference>
<evidence type="ECO:0000313" key="11">
    <source>
        <dbReference type="EMBL" id="KAE9046381.1"/>
    </source>
</evidence>
<evidence type="ECO:0000313" key="12">
    <source>
        <dbReference type="EMBL" id="KAE9051264.1"/>
    </source>
</evidence>
<dbReference type="InterPro" id="IPR016161">
    <property type="entry name" value="Ald_DH/histidinol_DH"/>
</dbReference>
<dbReference type="FunFam" id="3.40.605.10:FF:000004">
    <property type="entry name" value="Aldehyde dehydrogenase"/>
    <property type="match status" value="1"/>
</dbReference>
<feature type="active site" evidence="5">
    <location>
        <position position="300"/>
    </location>
</feature>
<evidence type="ECO:0000256" key="6">
    <source>
        <dbReference type="PROSITE-ProRule" id="PRU10007"/>
    </source>
</evidence>
<keyword evidence="2 4" id="KW-0560">Oxidoreductase</keyword>
<dbReference type="GO" id="GO:0005737">
    <property type="term" value="C:cytoplasm"/>
    <property type="evidence" value="ECO:0007669"/>
    <property type="project" value="TreeGrafter"/>
</dbReference>
<dbReference type="GO" id="GO:0006081">
    <property type="term" value="P:aldehyde metabolic process"/>
    <property type="evidence" value="ECO:0007669"/>
    <property type="project" value="InterPro"/>
</dbReference>
<dbReference type="GO" id="GO:0004029">
    <property type="term" value="F:aldehyde dehydrogenase (NAD+) activity"/>
    <property type="evidence" value="ECO:0007669"/>
    <property type="project" value="TreeGrafter"/>
</dbReference>
<feature type="transmembrane region" description="Helical" evidence="9">
    <location>
        <begin position="526"/>
        <end position="549"/>
    </location>
</feature>
<dbReference type="InterPro" id="IPR029510">
    <property type="entry name" value="Ald_DH_CS_GLU"/>
</dbReference>
<keyword evidence="3" id="KW-0520">NAD</keyword>
<evidence type="ECO:0000313" key="13">
    <source>
        <dbReference type="Proteomes" id="UP000429607"/>
    </source>
</evidence>
<keyword evidence="9" id="KW-0812">Transmembrane</keyword>
<dbReference type="EMBL" id="QXFV01000051">
    <property type="protein sequence ID" value="KAE9051264.1"/>
    <property type="molecule type" value="Genomic_DNA"/>
</dbReference>
<dbReference type="Pfam" id="PF00171">
    <property type="entry name" value="Aldedh"/>
    <property type="match status" value="1"/>
</dbReference>
<feature type="coiled-coil region" evidence="8">
    <location>
        <begin position="74"/>
        <end position="101"/>
    </location>
</feature>
<dbReference type="PANTHER" id="PTHR43570">
    <property type="entry name" value="ALDEHYDE DEHYDROGENASE"/>
    <property type="match status" value="1"/>
</dbReference>
<dbReference type="EMBL" id="QXFU01000051">
    <property type="protein sequence ID" value="KAE9046381.1"/>
    <property type="molecule type" value="Genomic_DNA"/>
</dbReference>
<comment type="similarity">
    <text evidence="1 4 7">Belongs to the aldehyde dehydrogenase family.</text>
</comment>
<dbReference type="PIRSF" id="PIRSF036492">
    <property type="entry name" value="ALDH"/>
    <property type="match status" value="1"/>
</dbReference>
<evidence type="ECO:0000256" key="4">
    <source>
        <dbReference type="PIRNR" id="PIRNR036492"/>
    </source>
</evidence>
<evidence type="ECO:0000256" key="9">
    <source>
        <dbReference type="SAM" id="Phobius"/>
    </source>
</evidence>
<name>A0A6A3NZA7_9STRA</name>
<dbReference type="AlphaFoldDB" id="A0A6A3NZA7"/>
<protein>
    <recommendedName>
        <fullName evidence="4">Aldehyde dehydrogenase</fullName>
    </recommendedName>
</protein>
<comment type="caution">
    <text evidence="11">The sequence shown here is derived from an EMBL/GenBank/DDBJ whole genome shotgun (WGS) entry which is preliminary data.</text>
</comment>
<keyword evidence="9" id="KW-0472">Membrane</keyword>
<evidence type="ECO:0000256" key="7">
    <source>
        <dbReference type="RuleBase" id="RU003345"/>
    </source>
</evidence>
<evidence type="ECO:0000256" key="8">
    <source>
        <dbReference type="SAM" id="Coils"/>
    </source>
</evidence>
<dbReference type="InterPro" id="IPR016162">
    <property type="entry name" value="Ald_DH_N"/>
</dbReference>
<evidence type="ECO:0000256" key="1">
    <source>
        <dbReference type="ARBA" id="ARBA00009986"/>
    </source>
</evidence>
<dbReference type="InterPro" id="IPR016163">
    <property type="entry name" value="Ald_DH_C"/>
</dbReference>
<reference evidence="13 14" key="1">
    <citation type="submission" date="2018-09" db="EMBL/GenBank/DDBJ databases">
        <title>Genomic investigation of the strawberry pathogen Phytophthora fragariae indicates pathogenicity is determined by transcriptional variation in three key races.</title>
        <authorList>
            <person name="Adams T.M."/>
            <person name="Armitage A.D."/>
            <person name="Sobczyk M.K."/>
            <person name="Bates H.J."/>
            <person name="Dunwell J.M."/>
            <person name="Nellist C.F."/>
            <person name="Harrison R.J."/>
        </authorList>
    </citation>
    <scope>NUCLEOTIDE SEQUENCE [LARGE SCALE GENOMIC DNA]</scope>
    <source>
        <strain evidence="12 13">SCRP249</strain>
        <strain evidence="11 14">SCRP324</strain>
    </source>
</reference>
<evidence type="ECO:0000256" key="3">
    <source>
        <dbReference type="ARBA" id="ARBA00023027"/>
    </source>
</evidence>
<dbReference type="FunFam" id="3.40.309.10:FF:000003">
    <property type="entry name" value="Aldehyde dehydrogenase"/>
    <property type="match status" value="1"/>
</dbReference>
<dbReference type="PANTHER" id="PTHR43570:SF16">
    <property type="entry name" value="ALDEHYDE DEHYDROGENASE TYPE III, ISOFORM Q"/>
    <property type="match status" value="1"/>
</dbReference>
<dbReference type="Proteomes" id="UP000435112">
    <property type="component" value="Unassembled WGS sequence"/>
</dbReference>
<dbReference type="InterPro" id="IPR015590">
    <property type="entry name" value="Aldehyde_DH_dom"/>
</dbReference>
<evidence type="ECO:0000259" key="10">
    <source>
        <dbReference type="Pfam" id="PF00171"/>
    </source>
</evidence>
<organism evidence="11 14">
    <name type="scientific">Phytophthora rubi</name>
    <dbReference type="NCBI Taxonomy" id="129364"/>
    <lineage>
        <taxon>Eukaryota</taxon>
        <taxon>Sar</taxon>
        <taxon>Stramenopiles</taxon>
        <taxon>Oomycota</taxon>
        <taxon>Peronosporomycetes</taxon>
        <taxon>Peronosporales</taxon>
        <taxon>Peronosporaceae</taxon>
        <taxon>Phytophthora</taxon>
    </lineage>
</organism>
<evidence type="ECO:0000256" key="2">
    <source>
        <dbReference type="ARBA" id="ARBA00023002"/>
    </source>
</evidence>
<keyword evidence="9" id="KW-1133">Transmembrane helix</keyword>
<dbReference type="Gene3D" id="3.40.309.10">
    <property type="entry name" value="Aldehyde Dehydrogenase, Chain A, domain 2"/>
    <property type="match status" value="1"/>
</dbReference>
<proteinExistence type="inferred from homology"/>
<keyword evidence="8" id="KW-0175">Coiled coil</keyword>
<gene>
    <name evidence="12" type="ORF">PR001_g1618</name>
    <name evidence="11" type="ORF">PR002_g1684</name>
</gene>
<dbReference type="SUPFAM" id="SSF53720">
    <property type="entry name" value="ALDH-like"/>
    <property type="match status" value="1"/>
</dbReference>